<proteinExistence type="predicted"/>
<evidence type="ECO:0000256" key="1">
    <source>
        <dbReference type="SAM" id="MobiDB-lite"/>
    </source>
</evidence>
<dbReference type="EMBL" id="JASPKY010000210">
    <property type="protein sequence ID" value="KAK9720495.1"/>
    <property type="molecule type" value="Genomic_DNA"/>
</dbReference>
<dbReference type="AlphaFoldDB" id="A0AAW1KLL8"/>
<comment type="caution">
    <text evidence="2">The sequence shown here is derived from an EMBL/GenBank/DDBJ whole genome shotgun (WGS) entry which is preliminary data.</text>
</comment>
<protein>
    <submittedName>
        <fullName evidence="2">Uncharacterized protein</fullName>
    </submittedName>
</protein>
<feature type="region of interest" description="Disordered" evidence="1">
    <location>
        <begin position="40"/>
        <end position="61"/>
    </location>
</feature>
<evidence type="ECO:0000313" key="2">
    <source>
        <dbReference type="EMBL" id="KAK9720495.1"/>
    </source>
</evidence>
<sequence length="71" mass="7719">MRWITQSWGCKATENNIKCVNCEEPVYDVDAIYIVPPDAGVLTDQDSGDEDGGGSIDNLPGAQLHHLMQVS</sequence>
<evidence type="ECO:0000313" key="3">
    <source>
        <dbReference type="Proteomes" id="UP001458880"/>
    </source>
</evidence>
<name>A0AAW1KLL8_POPJA</name>
<organism evidence="2 3">
    <name type="scientific">Popillia japonica</name>
    <name type="common">Japanese beetle</name>
    <dbReference type="NCBI Taxonomy" id="7064"/>
    <lineage>
        <taxon>Eukaryota</taxon>
        <taxon>Metazoa</taxon>
        <taxon>Ecdysozoa</taxon>
        <taxon>Arthropoda</taxon>
        <taxon>Hexapoda</taxon>
        <taxon>Insecta</taxon>
        <taxon>Pterygota</taxon>
        <taxon>Neoptera</taxon>
        <taxon>Endopterygota</taxon>
        <taxon>Coleoptera</taxon>
        <taxon>Polyphaga</taxon>
        <taxon>Scarabaeiformia</taxon>
        <taxon>Scarabaeidae</taxon>
        <taxon>Rutelinae</taxon>
        <taxon>Popillia</taxon>
    </lineage>
</organism>
<gene>
    <name evidence="2" type="ORF">QE152_g22030</name>
</gene>
<reference evidence="2 3" key="1">
    <citation type="journal article" date="2024" name="BMC Genomics">
        <title>De novo assembly and annotation of Popillia japonica's genome with initial clues to its potential as an invasive pest.</title>
        <authorList>
            <person name="Cucini C."/>
            <person name="Boschi S."/>
            <person name="Funari R."/>
            <person name="Cardaioli E."/>
            <person name="Iannotti N."/>
            <person name="Marturano G."/>
            <person name="Paoli F."/>
            <person name="Bruttini M."/>
            <person name="Carapelli A."/>
            <person name="Frati F."/>
            <person name="Nardi F."/>
        </authorList>
    </citation>
    <scope>NUCLEOTIDE SEQUENCE [LARGE SCALE GENOMIC DNA]</scope>
    <source>
        <strain evidence="2">DMR45628</strain>
    </source>
</reference>
<keyword evidence="3" id="KW-1185">Reference proteome</keyword>
<accession>A0AAW1KLL8</accession>
<dbReference type="Proteomes" id="UP001458880">
    <property type="component" value="Unassembled WGS sequence"/>
</dbReference>